<evidence type="ECO:0000256" key="2">
    <source>
        <dbReference type="ARBA" id="ARBA00010944"/>
    </source>
</evidence>
<dbReference type="InterPro" id="IPR005913">
    <property type="entry name" value="dTDP_dehydrorham_reduct"/>
</dbReference>
<comment type="catalytic activity">
    <reaction evidence="5 6">
        <text>dTDP-beta-L-rhamnose + NADP(+) = dTDP-4-dehydro-beta-L-rhamnose + NADPH + H(+)</text>
        <dbReference type="Rhea" id="RHEA:21796"/>
        <dbReference type="ChEBI" id="CHEBI:15378"/>
        <dbReference type="ChEBI" id="CHEBI:57510"/>
        <dbReference type="ChEBI" id="CHEBI:57783"/>
        <dbReference type="ChEBI" id="CHEBI:58349"/>
        <dbReference type="ChEBI" id="CHEBI:62830"/>
        <dbReference type="EC" id="1.1.1.133"/>
    </reaction>
</comment>
<evidence type="ECO:0000256" key="5">
    <source>
        <dbReference type="ARBA" id="ARBA00048200"/>
    </source>
</evidence>
<dbReference type="PANTHER" id="PTHR10491:SF4">
    <property type="entry name" value="METHIONINE ADENOSYLTRANSFERASE 2 SUBUNIT BETA"/>
    <property type="match status" value="1"/>
</dbReference>
<dbReference type="EC" id="1.1.1.133" evidence="3 6"/>
<keyword evidence="6" id="KW-0521">NADP</keyword>
<dbReference type="KEGG" id="muv:FIT94_04075"/>
<dbReference type="Proteomes" id="UP000314901">
    <property type="component" value="Chromosome"/>
</dbReference>
<accession>A0AAX1EZJ5</accession>
<dbReference type="InterPro" id="IPR036291">
    <property type="entry name" value="NAD(P)-bd_dom_sf"/>
</dbReference>
<protein>
    <recommendedName>
        <fullName evidence="4 6">dTDP-4-dehydrorhamnose reductase</fullName>
        <ecNumber evidence="3 6">1.1.1.133</ecNumber>
    </recommendedName>
</protein>
<dbReference type="GO" id="GO:0019305">
    <property type="term" value="P:dTDP-rhamnose biosynthetic process"/>
    <property type="evidence" value="ECO:0007669"/>
    <property type="project" value="TreeGrafter"/>
</dbReference>
<evidence type="ECO:0000313" key="8">
    <source>
        <dbReference type="EMBL" id="QDC41238.1"/>
    </source>
</evidence>
<gene>
    <name evidence="8" type="ORF">FIT94_04075</name>
</gene>
<comment type="cofactor">
    <cofactor evidence="6">
        <name>Mg(2+)</name>
        <dbReference type="ChEBI" id="CHEBI:18420"/>
    </cofactor>
    <text evidence="6">Binds 1 Mg(2+) ion per monomer.</text>
</comment>
<evidence type="ECO:0000313" key="9">
    <source>
        <dbReference type="Proteomes" id="UP000314901"/>
    </source>
</evidence>
<dbReference type="RefSeq" id="WP_139867885.1">
    <property type="nucleotide sequence ID" value="NZ_CP040949.1"/>
</dbReference>
<dbReference type="GeneID" id="66285057"/>
<dbReference type="InterPro" id="IPR029903">
    <property type="entry name" value="RmlD-like-bd"/>
</dbReference>
<dbReference type="EMBL" id="CP040953">
    <property type="protein sequence ID" value="QDC41238.1"/>
    <property type="molecule type" value="Genomic_DNA"/>
</dbReference>
<reference evidence="8 9" key="1">
    <citation type="journal article" date="2019" name="ISME J.">
        <title>Evolution in action: habitat transition from sediment to the pelagial leads to genome streamlining in Methylophilaceae.</title>
        <authorList>
            <person name="Salcher M."/>
            <person name="Schaefle D."/>
            <person name="Kaspar M."/>
            <person name="Neuenschwander S.M."/>
            <person name="Ghai R."/>
        </authorList>
    </citation>
    <scope>NUCLEOTIDE SEQUENCE [LARGE SCALE GENOMIC DNA]</scope>
    <source>
        <strain evidence="8 9">MMS-RVI-51</strain>
    </source>
</reference>
<keyword evidence="6" id="KW-0560">Oxidoreductase</keyword>
<name>A0AAX1EZJ5_9PROT</name>
<evidence type="ECO:0000256" key="1">
    <source>
        <dbReference type="ARBA" id="ARBA00004781"/>
    </source>
</evidence>
<dbReference type="GO" id="GO:0008831">
    <property type="term" value="F:dTDP-4-dehydrorhamnose reductase activity"/>
    <property type="evidence" value="ECO:0007669"/>
    <property type="project" value="UniProtKB-EC"/>
</dbReference>
<dbReference type="PANTHER" id="PTHR10491">
    <property type="entry name" value="DTDP-4-DEHYDRORHAMNOSE REDUCTASE"/>
    <property type="match status" value="1"/>
</dbReference>
<evidence type="ECO:0000256" key="6">
    <source>
        <dbReference type="RuleBase" id="RU364082"/>
    </source>
</evidence>
<dbReference type="Pfam" id="PF04321">
    <property type="entry name" value="RmlD_sub_bind"/>
    <property type="match status" value="1"/>
</dbReference>
<proteinExistence type="inferred from homology"/>
<dbReference type="AlphaFoldDB" id="A0AAX1EZJ5"/>
<comment type="pathway">
    <text evidence="1 6">Carbohydrate biosynthesis; dTDP-L-rhamnose biosynthesis.</text>
</comment>
<sequence>MKILIVGSGGMLGSALLRTLCESNELEVFGTIRQSSSDLRRSPNKFIIPNINLLNYESLGVVIDNLKPNVVINCAGIIKQNIELNTNLDILKINAALPHRIAWHCDKIDARFIQISTDCIFSGKKGFYSESDLADADDFYGLSKFAGEISNSQNTLTIRTSIIGHGILKNKSLVDWFLNQSKIVEGYKEAIFSGMPVIALAAVIRDYIIKDPKLNGILNIAADPISKFDLLELIKNTYSKNIEIVENYSYKIDRSLNPALFKKLTGYSLPNWKELILTMYLDWKNTNYA</sequence>
<evidence type="ECO:0000256" key="3">
    <source>
        <dbReference type="ARBA" id="ARBA00012929"/>
    </source>
</evidence>
<evidence type="ECO:0000259" key="7">
    <source>
        <dbReference type="Pfam" id="PF04321"/>
    </source>
</evidence>
<evidence type="ECO:0000256" key="4">
    <source>
        <dbReference type="ARBA" id="ARBA00017099"/>
    </source>
</evidence>
<dbReference type="SUPFAM" id="SSF51735">
    <property type="entry name" value="NAD(P)-binding Rossmann-fold domains"/>
    <property type="match status" value="1"/>
</dbReference>
<comment type="function">
    <text evidence="6">Catalyzes the reduction of dTDP-6-deoxy-L-lyxo-4-hexulose to yield dTDP-L-rhamnose.</text>
</comment>
<dbReference type="CDD" id="cd05254">
    <property type="entry name" value="dTDP_HR_like_SDR_e"/>
    <property type="match status" value="1"/>
</dbReference>
<organism evidence="8 9">
    <name type="scientific">Candidatus Methylopumilus universalis</name>
    <dbReference type="NCBI Taxonomy" id="2588536"/>
    <lineage>
        <taxon>Bacteria</taxon>
        <taxon>Pseudomonadati</taxon>
        <taxon>Pseudomonadota</taxon>
        <taxon>Betaproteobacteria</taxon>
        <taxon>Nitrosomonadales</taxon>
        <taxon>Methylophilaceae</taxon>
        <taxon>Candidatus Methylopumilus</taxon>
    </lineage>
</organism>
<feature type="domain" description="RmlD-like substrate binding" evidence="7">
    <location>
        <begin position="1"/>
        <end position="163"/>
    </location>
</feature>
<comment type="similarity">
    <text evidence="2 6">Belongs to the dTDP-4-dehydrorhamnose reductase family.</text>
</comment>
<dbReference type="Gene3D" id="3.40.50.720">
    <property type="entry name" value="NAD(P)-binding Rossmann-like Domain"/>
    <property type="match status" value="1"/>
</dbReference>
<dbReference type="GO" id="GO:0005829">
    <property type="term" value="C:cytosol"/>
    <property type="evidence" value="ECO:0007669"/>
    <property type="project" value="TreeGrafter"/>
</dbReference>